<reference evidence="5" key="1">
    <citation type="thesis" date="2020" institute="ProQuest LLC" country="789 East Eisenhower Parkway, Ann Arbor, MI, USA">
        <title>Comparative Genomics and Chromosome Evolution.</title>
        <authorList>
            <person name="Mudd A.B."/>
        </authorList>
    </citation>
    <scope>NUCLEOTIDE SEQUENCE</scope>
    <source>
        <strain evidence="5">237g6f4</strain>
        <tissue evidence="5">Blood</tissue>
    </source>
</reference>
<evidence type="ECO:0000313" key="6">
    <source>
        <dbReference type="Proteomes" id="UP000824782"/>
    </source>
</evidence>
<dbReference type="SUPFAM" id="SSF51905">
    <property type="entry name" value="FAD/NAD(P)-binding domain"/>
    <property type="match status" value="1"/>
</dbReference>
<evidence type="ECO:0000256" key="1">
    <source>
        <dbReference type="ARBA" id="ARBA00001974"/>
    </source>
</evidence>
<keyword evidence="6" id="KW-1185">Reference proteome</keyword>
<keyword evidence="3" id="KW-0274">FAD</keyword>
<evidence type="ECO:0000313" key="5">
    <source>
        <dbReference type="EMBL" id="KAG8536147.1"/>
    </source>
</evidence>
<name>A0AAV6YLR4_ENGPU</name>
<dbReference type="InterPro" id="IPR040131">
    <property type="entry name" value="MnmG_N"/>
</dbReference>
<dbReference type="GO" id="GO:0030488">
    <property type="term" value="P:tRNA methylation"/>
    <property type="evidence" value="ECO:0007669"/>
    <property type="project" value="TreeGrafter"/>
</dbReference>
<dbReference type="GO" id="GO:0050660">
    <property type="term" value="F:flavin adenine dinucleotide binding"/>
    <property type="evidence" value="ECO:0007669"/>
    <property type="project" value="InterPro"/>
</dbReference>
<dbReference type="AlphaFoldDB" id="A0AAV6YLR4"/>
<dbReference type="PANTHER" id="PTHR11806:SF0">
    <property type="entry name" value="PROTEIN MTO1 HOMOLOG, MITOCHONDRIAL"/>
    <property type="match status" value="1"/>
</dbReference>
<dbReference type="Pfam" id="PF01134">
    <property type="entry name" value="GIDA"/>
    <property type="match status" value="1"/>
</dbReference>
<dbReference type="Gene3D" id="3.50.50.60">
    <property type="entry name" value="FAD/NAD(P)-binding domain"/>
    <property type="match status" value="1"/>
</dbReference>
<dbReference type="FunFam" id="3.50.50.60:FF:000082">
    <property type="entry name" value="protein MTO1 homolog, mitochondrial isoform X1"/>
    <property type="match status" value="1"/>
</dbReference>
<evidence type="ECO:0000256" key="2">
    <source>
        <dbReference type="ARBA" id="ARBA00022630"/>
    </source>
</evidence>
<dbReference type="GO" id="GO:0005829">
    <property type="term" value="C:cytosol"/>
    <property type="evidence" value="ECO:0007669"/>
    <property type="project" value="TreeGrafter"/>
</dbReference>
<gene>
    <name evidence="5" type="ORF">GDO81_027020</name>
</gene>
<dbReference type="Proteomes" id="UP000824782">
    <property type="component" value="Unassembled WGS sequence"/>
</dbReference>
<comment type="cofactor">
    <cofactor evidence="1">
        <name>FAD</name>
        <dbReference type="ChEBI" id="CHEBI:57692"/>
    </cofactor>
</comment>
<organism evidence="5 6">
    <name type="scientific">Engystomops pustulosus</name>
    <name type="common">Tungara frog</name>
    <name type="synonym">Physalaemus pustulosus</name>
    <dbReference type="NCBI Taxonomy" id="76066"/>
    <lineage>
        <taxon>Eukaryota</taxon>
        <taxon>Metazoa</taxon>
        <taxon>Chordata</taxon>
        <taxon>Craniata</taxon>
        <taxon>Vertebrata</taxon>
        <taxon>Euteleostomi</taxon>
        <taxon>Amphibia</taxon>
        <taxon>Batrachia</taxon>
        <taxon>Anura</taxon>
        <taxon>Neobatrachia</taxon>
        <taxon>Hyloidea</taxon>
        <taxon>Leptodactylidae</taxon>
        <taxon>Leiuperinae</taxon>
        <taxon>Engystomops</taxon>
    </lineage>
</organism>
<dbReference type="PRINTS" id="PR00411">
    <property type="entry name" value="PNDRDTASEI"/>
</dbReference>
<feature type="non-terminal residue" evidence="5">
    <location>
        <position position="1"/>
    </location>
</feature>
<feature type="non-terminal residue" evidence="5">
    <location>
        <position position="303"/>
    </location>
</feature>
<evidence type="ECO:0000259" key="4">
    <source>
        <dbReference type="Pfam" id="PF01134"/>
    </source>
</evidence>
<dbReference type="GO" id="GO:0002098">
    <property type="term" value="P:tRNA wobble uridine modification"/>
    <property type="evidence" value="ECO:0007669"/>
    <property type="project" value="TreeGrafter"/>
</dbReference>
<comment type="caution">
    <text evidence="5">The sequence shown here is derived from an EMBL/GenBank/DDBJ whole genome shotgun (WGS) entry which is preliminary data.</text>
</comment>
<accession>A0AAV6YLR4</accession>
<sequence length="303" mass="32545">WILYHGRSSLSRVSRRALSAAPSDEEGAQYNVVVVGGGHAGTEAAAAAARTGARTLLITHKVETIGQMSCNPSFGGIGKGHLMREVDALDGVCGRICDLSGVHYKVLNRRKGPAVWGLRAQIDRKLYKQNLQREILNTPGLTVTEGSVEDLILEPPDSSHPGKCQVSGVILADGSKILSNSVVLTNGTFLRGVVRVGTDHVPAGRWGEEPAVGLAQTLERLGFAVGRLKTGTPPRISKDSVDFSAVARHEADNPPAPFSFMNERVWIKPEEQLPCHLTYTTAAVERIIQENLHLSGHVKETSA</sequence>
<evidence type="ECO:0000256" key="3">
    <source>
        <dbReference type="ARBA" id="ARBA00022827"/>
    </source>
</evidence>
<dbReference type="InterPro" id="IPR002218">
    <property type="entry name" value="MnmG-rel"/>
</dbReference>
<dbReference type="PANTHER" id="PTHR11806">
    <property type="entry name" value="GLUCOSE INHIBITED DIVISION PROTEIN A"/>
    <property type="match status" value="1"/>
</dbReference>
<keyword evidence="2" id="KW-0285">Flavoprotein</keyword>
<dbReference type="InterPro" id="IPR036188">
    <property type="entry name" value="FAD/NAD-bd_sf"/>
</dbReference>
<proteinExistence type="predicted"/>
<feature type="domain" description="MnmG N-terminal" evidence="4">
    <location>
        <begin position="31"/>
        <end position="298"/>
    </location>
</feature>
<protein>
    <recommendedName>
        <fullName evidence="4">MnmG N-terminal domain-containing protein</fullName>
    </recommendedName>
</protein>
<dbReference type="EMBL" id="WNYA01049490">
    <property type="protein sequence ID" value="KAG8536147.1"/>
    <property type="molecule type" value="Genomic_DNA"/>
</dbReference>